<dbReference type="Proteomes" id="UP000297299">
    <property type="component" value="Unassembled WGS sequence"/>
</dbReference>
<gene>
    <name evidence="2" type="ORF">BOTCAL_0185g00030</name>
</gene>
<evidence type="ECO:0000313" key="2">
    <source>
        <dbReference type="EMBL" id="TEY60140.1"/>
    </source>
</evidence>
<dbReference type="STRING" id="38488.A0A4Y8D069"/>
<feature type="transmembrane region" description="Helical" evidence="1">
    <location>
        <begin position="26"/>
        <end position="46"/>
    </location>
</feature>
<name>A0A4Y8D069_9HELO</name>
<protein>
    <submittedName>
        <fullName evidence="2">Uncharacterized protein</fullName>
    </submittedName>
</protein>
<keyword evidence="1" id="KW-0472">Membrane</keyword>
<feature type="transmembrane region" description="Helical" evidence="1">
    <location>
        <begin position="52"/>
        <end position="70"/>
    </location>
</feature>
<feature type="transmembrane region" description="Helical" evidence="1">
    <location>
        <begin position="111"/>
        <end position="133"/>
    </location>
</feature>
<comment type="caution">
    <text evidence="2">The sequence shown here is derived from an EMBL/GenBank/DDBJ whole genome shotgun (WGS) entry which is preliminary data.</text>
</comment>
<dbReference type="OrthoDB" id="5086884at2759"/>
<evidence type="ECO:0000313" key="3">
    <source>
        <dbReference type="Proteomes" id="UP000297299"/>
    </source>
</evidence>
<dbReference type="EMBL" id="PHWZ01000185">
    <property type="protein sequence ID" value="TEY60140.1"/>
    <property type="molecule type" value="Genomic_DNA"/>
</dbReference>
<organism evidence="2 3">
    <name type="scientific">Botryotinia calthae</name>
    <dbReference type="NCBI Taxonomy" id="38488"/>
    <lineage>
        <taxon>Eukaryota</taxon>
        <taxon>Fungi</taxon>
        <taxon>Dikarya</taxon>
        <taxon>Ascomycota</taxon>
        <taxon>Pezizomycotina</taxon>
        <taxon>Leotiomycetes</taxon>
        <taxon>Helotiales</taxon>
        <taxon>Sclerotiniaceae</taxon>
        <taxon>Botryotinia</taxon>
    </lineage>
</organism>
<keyword evidence="1" id="KW-1133">Transmembrane helix</keyword>
<reference evidence="2 3" key="1">
    <citation type="submission" date="2017-11" db="EMBL/GenBank/DDBJ databases">
        <title>Comparative genomics of Botrytis spp.</title>
        <authorList>
            <person name="Valero-Jimenez C.A."/>
            <person name="Tapia P."/>
            <person name="Veloso J."/>
            <person name="Silva-Moreno E."/>
            <person name="Staats M."/>
            <person name="Valdes J.H."/>
            <person name="Van Kan J.A.L."/>
        </authorList>
    </citation>
    <scope>NUCLEOTIDE SEQUENCE [LARGE SCALE GENOMIC DNA]</scope>
    <source>
        <strain evidence="2 3">MUCL2830</strain>
    </source>
</reference>
<dbReference type="AlphaFoldDB" id="A0A4Y8D069"/>
<keyword evidence="3" id="KW-1185">Reference proteome</keyword>
<accession>A0A4Y8D069</accession>
<sequence>MEWLILFFQTNWNVELELQMRIPYRWLTASYFIISAVFTVLLVLIHRNSTDQVAGLAVLLTLYGVARVFGSSPLGADLSRAVAIFSLYTSASAAGVLAGPAWTSYTFGERGWIFFVSSLGILTATVAIPVILFS</sequence>
<proteinExistence type="predicted"/>
<keyword evidence="1" id="KW-0812">Transmembrane</keyword>
<evidence type="ECO:0000256" key="1">
    <source>
        <dbReference type="SAM" id="Phobius"/>
    </source>
</evidence>
<feature type="transmembrane region" description="Helical" evidence="1">
    <location>
        <begin position="82"/>
        <end position="105"/>
    </location>
</feature>